<accession>A0A0F3GYL7</accession>
<gene>
    <name evidence="2" type="ORF">MBAV_000800</name>
</gene>
<dbReference type="InterPro" id="IPR058827">
    <property type="entry name" value="YbbD_head"/>
</dbReference>
<organism evidence="2 3">
    <name type="scientific">Candidatus Magnetobacterium bavaricum</name>
    <dbReference type="NCBI Taxonomy" id="29290"/>
    <lineage>
        <taxon>Bacteria</taxon>
        <taxon>Pseudomonadati</taxon>
        <taxon>Nitrospirota</taxon>
        <taxon>Thermodesulfovibrionia</taxon>
        <taxon>Thermodesulfovibrionales</taxon>
        <taxon>Candidatus Magnetobacteriaceae</taxon>
        <taxon>Candidatus Magnetobacterium</taxon>
    </lineage>
</organism>
<dbReference type="Proteomes" id="UP000033423">
    <property type="component" value="Unassembled WGS sequence"/>
</dbReference>
<comment type="caution">
    <text evidence="2">The sequence shown here is derived from an EMBL/GenBank/DDBJ whole genome shotgun (WGS) entry which is preliminary data.</text>
</comment>
<reference evidence="2 3" key="1">
    <citation type="submission" date="2015-02" db="EMBL/GenBank/DDBJ databases">
        <title>Single-cell genomics of uncultivated deep-branching MTB reveals a conserved set of magnetosome genes.</title>
        <authorList>
            <person name="Kolinko S."/>
            <person name="Richter M."/>
            <person name="Glockner F.O."/>
            <person name="Brachmann A."/>
            <person name="Schuler D."/>
        </authorList>
    </citation>
    <scope>NUCLEOTIDE SEQUENCE [LARGE SCALE GENOMIC DNA]</scope>
    <source>
        <strain evidence="2">TM-1</strain>
    </source>
</reference>
<sequence>MQTWHIVGKRAKQCSKHFAVFLLAMILVCCDAYDPDIDENFYQTYSEAIEKGAVSRGWVPDFIPPDAIKIFERHKIDTNEVTIKFNYSPSNLSTIYRSCKKIEKSQVRYPRISASWWPNNLKPYSGFLKKSYEFFSCNVEIEYGNFLSHKHVAFLALDNGTLTAWFWGF</sequence>
<evidence type="ECO:0000313" key="2">
    <source>
        <dbReference type="EMBL" id="KJU87006.1"/>
    </source>
</evidence>
<evidence type="ECO:0000313" key="3">
    <source>
        <dbReference type="Proteomes" id="UP000033423"/>
    </source>
</evidence>
<proteinExistence type="predicted"/>
<protein>
    <recommendedName>
        <fullName evidence="1">YbbD head domain-containing protein</fullName>
    </recommendedName>
</protein>
<dbReference type="Pfam" id="PF26610">
    <property type="entry name" value="YbbD_head"/>
    <property type="match status" value="1"/>
</dbReference>
<feature type="domain" description="YbbD head" evidence="1">
    <location>
        <begin position="36"/>
        <end position="86"/>
    </location>
</feature>
<evidence type="ECO:0000259" key="1">
    <source>
        <dbReference type="Pfam" id="PF26610"/>
    </source>
</evidence>
<dbReference type="EMBL" id="LACI01000365">
    <property type="protein sequence ID" value="KJU87006.1"/>
    <property type="molecule type" value="Genomic_DNA"/>
</dbReference>
<dbReference type="AlphaFoldDB" id="A0A0F3GYL7"/>
<keyword evidence="3" id="KW-1185">Reference proteome</keyword>
<name>A0A0F3GYL7_9BACT</name>